<evidence type="ECO:0000313" key="2">
    <source>
        <dbReference type="Proteomes" id="UP000317893"/>
    </source>
</evidence>
<organism evidence="1 2">
    <name type="scientific">Lapillicoccus jejuensis</name>
    <dbReference type="NCBI Taxonomy" id="402171"/>
    <lineage>
        <taxon>Bacteria</taxon>
        <taxon>Bacillati</taxon>
        <taxon>Actinomycetota</taxon>
        <taxon>Actinomycetes</taxon>
        <taxon>Micrococcales</taxon>
        <taxon>Intrasporangiaceae</taxon>
        <taxon>Lapillicoccus</taxon>
    </lineage>
</organism>
<dbReference type="RefSeq" id="WP_141846137.1">
    <property type="nucleotide sequence ID" value="NZ_BAAAPR010000006.1"/>
</dbReference>
<sequence length="94" mass="10481">MIATPAIQHQPWCRDHCTEDDHPEQPGWCHHTFLEERADDGSHRTSVNIQPRMHDSADAGIDVYTDDKIAPDEARRLAAALLRAADVLEGASRA</sequence>
<comment type="caution">
    <text evidence="1">The sequence shown here is derived from an EMBL/GenBank/DDBJ whole genome shotgun (WGS) entry which is preliminary data.</text>
</comment>
<name>A0A542DVW9_9MICO</name>
<proteinExistence type="predicted"/>
<dbReference type="AlphaFoldDB" id="A0A542DVW9"/>
<protein>
    <submittedName>
        <fullName evidence="1">Uncharacterized protein</fullName>
    </submittedName>
</protein>
<reference evidence="1 2" key="1">
    <citation type="submission" date="2019-06" db="EMBL/GenBank/DDBJ databases">
        <title>Sequencing the genomes of 1000 actinobacteria strains.</title>
        <authorList>
            <person name="Klenk H.-P."/>
        </authorList>
    </citation>
    <scope>NUCLEOTIDE SEQUENCE [LARGE SCALE GENOMIC DNA]</scope>
    <source>
        <strain evidence="1 2">DSM 18607</strain>
    </source>
</reference>
<evidence type="ECO:0000313" key="1">
    <source>
        <dbReference type="EMBL" id="TQJ07237.1"/>
    </source>
</evidence>
<dbReference type="Proteomes" id="UP000317893">
    <property type="component" value="Unassembled WGS sequence"/>
</dbReference>
<accession>A0A542DVW9</accession>
<keyword evidence="2" id="KW-1185">Reference proteome</keyword>
<dbReference type="EMBL" id="VFMN01000001">
    <property type="protein sequence ID" value="TQJ07237.1"/>
    <property type="molecule type" value="Genomic_DNA"/>
</dbReference>
<gene>
    <name evidence="1" type="ORF">FB458_0295</name>
</gene>